<comment type="subcellular location">
    <subcellularLocation>
        <location evidence="1">Membrane</location>
        <topology evidence="1">Multi-pass membrane protein</topology>
    </subcellularLocation>
</comment>
<reference evidence="7" key="4">
    <citation type="journal article" date="2015" name="G3 (Bethesda)">
        <title>Genome sequences of three phytopathogenic species of the Magnaporthaceae family of fungi.</title>
        <authorList>
            <person name="Okagaki L.H."/>
            <person name="Nunes C.C."/>
            <person name="Sailsbery J."/>
            <person name="Clay B."/>
            <person name="Brown D."/>
            <person name="John T."/>
            <person name="Oh Y."/>
            <person name="Young N."/>
            <person name="Fitzgerald M."/>
            <person name="Haas B.J."/>
            <person name="Zeng Q."/>
            <person name="Young S."/>
            <person name="Adiconis X."/>
            <person name="Fan L."/>
            <person name="Levin J.Z."/>
            <person name="Mitchell T.K."/>
            <person name="Okubara P.A."/>
            <person name="Farman M.L."/>
            <person name="Kohn L.M."/>
            <person name="Birren B."/>
            <person name="Ma L.-J."/>
            <person name="Dean R.A."/>
        </authorList>
    </citation>
    <scope>NUCLEOTIDE SEQUENCE</scope>
    <source>
        <strain evidence="7">R3-111a-1</strain>
    </source>
</reference>
<dbReference type="RefSeq" id="XP_009216763.1">
    <property type="nucleotide sequence ID" value="XM_009218499.1"/>
</dbReference>
<name>J3NHL1_GAET3</name>
<dbReference type="PANTHER" id="PTHR23507">
    <property type="entry name" value="ZGC:174356"/>
    <property type="match status" value="1"/>
</dbReference>
<feature type="transmembrane region" description="Helical" evidence="5">
    <location>
        <begin position="451"/>
        <end position="470"/>
    </location>
</feature>
<dbReference type="GO" id="GO:0016020">
    <property type="term" value="C:membrane"/>
    <property type="evidence" value="ECO:0007669"/>
    <property type="project" value="UniProtKB-SubCell"/>
</dbReference>
<evidence type="ECO:0008006" key="9">
    <source>
        <dbReference type="Google" id="ProtNLM"/>
    </source>
</evidence>
<dbReference type="Gene3D" id="1.20.1250.20">
    <property type="entry name" value="MFS general substrate transporter like domains"/>
    <property type="match status" value="2"/>
</dbReference>
<feature type="transmembrane region" description="Helical" evidence="5">
    <location>
        <begin position="321"/>
        <end position="345"/>
    </location>
</feature>
<dbReference type="Pfam" id="PF07690">
    <property type="entry name" value="MFS_1"/>
    <property type="match status" value="1"/>
</dbReference>
<feature type="transmembrane region" description="Helical" evidence="5">
    <location>
        <begin position="195"/>
        <end position="214"/>
    </location>
</feature>
<dbReference type="InterPro" id="IPR011701">
    <property type="entry name" value="MFS"/>
</dbReference>
<dbReference type="InterPro" id="IPR036259">
    <property type="entry name" value="MFS_trans_sf"/>
</dbReference>
<dbReference type="OrthoDB" id="194139at2759"/>
<evidence type="ECO:0000313" key="6">
    <source>
        <dbReference type="EMBL" id="EJT80754.1"/>
    </source>
</evidence>
<dbReference type="SUPFAM" id="SSF103473">
    <property type="entry name" value="MFS general substrate transporter"/>
    <property type="match status" value="1"/>
</dbReference>
<keyword evidence="4 5" id="KW-0472">Membrane</keyword>
<dbReference type="Proteomes" id="UP000006039">
    <property type="component" value="Unassembled WGS sequence"/>
</dbReference>
<evidence type="ECO:0000313" key="7">
    <source>
        <dbReference type="EnsemblFungi" id="EJT80754"/>
    </source>
</evidence>
<keyword evidence="8" id="KW-1185">Reference proteome</keyword>
<dbReference type="GeneID" id="20341206"/>
<protein>
    <recommendedName>
        <fullName evidence="9">Major facilitator superfamily (MFS) profile domain-containing protein</fullName>
    </recommendedName>
</protein>
<dbReference type="EMBL" id="GL385395">
    <property type="protein sequence ID" value="EJT80754.1"/>
    <property type="molecule type" value="Genomic_DNA"/>
</dbReference>
<dbReference type="GO" id="GO:0022857">
    <property type="term" value="F:transmembrane transporter activity"/>
    <property type="evidence" value="ECO:0007669"/>
    <property type="project" value="InterPro"/>
</dbReference>
<feature type="transmembrane region" description="Helical" evidence="5">
    <location>
        <begin position="167"/>
        <end position="189"/>
    </location>
</feature>
<evidence type="ECO:0000256" key="2">
    <source>
        <dbReference type="ARBA" id="ARBA00022692"/>
    </source>
</evidence>
<keyword evidence="3 5" id="KW-1133">Transmembrane helix</keyword>
<dbReference type="AlphaFoldDB" id="J3NHL1"/>
<accession>J3NHL1</accession>
<evidence type="ECO:0000256" key="3">
    <source>
        <dbReference type="ARBA" id="ARBA00022989"/>
    </source>
</evidence>
<dbReference type="EnsemblFungi" id="EJT80754">
    <property type="protein sequence ID" value="EJT80754"/>
    <property type="gene ID" value="GGTG_00748"/>
</dbReference>
<organism evidence="6">
    <name type="scientific">Gaeumannomyces tritici (strain R3-111a-1)</name>
    <name type="common">Wheat and barley take-all root rot fungus</name>
    <name type="synonym">Gaeumannomyces graminis var. tritici</name>
    <dbReference type="NCBI Taxonomy" id="644352"/>
    <lineage>
        <taxon>Eukaryota</taxon>
        <taxon>Fungi</taxon>
        <taxon>Dikarya</taxon>
        <taxon>Ascomycota</taxon>
        <taxon>Pezizomycotina</taxon>
        <taxon>Sordariomycetes</taxon>
        <taxon>Sordariomycetidae</taxon>
        <taxon>Magnaporthales</taxon>
        <taxon>Magnaporthaceae</taxon>
        <taxon>Gaeumannomyces</taxon>
    </lineage>
</organism>
<feature type="transmembrane region" description="Helical" evidence="5">
    <location>
        <begin position="99"/>
        <end position="118"/>
    </location>
</feature>
<keyword evidence="2 5" id="KW-0812">Transmembrane</keyword>
<evidence type="ECO:0000313" key="8">
    <source>
        <dbReference type="Proteomes" id="UP000006039"/>
    </source>
</evidence>
<dbReference type="HOGENOM" id="CLU_013756_2_1_1"/>
<proteinExistence type="predicted"/>
<evidence type="ECO:0000256" key="4">
    <source>
        <dbReference type="ARBA" id="ARBA00023136"/>
    </source>
</evidence>
<dbReference type="eggNOG" id="ENOG502QWBF">
    <property type="taxonomic scope" value="Eukaryota"/>
</dbReference>
<dbReference type="PANTHER" id="PTHR23507:SF1">
    <property type="entry name" value="FI18259P1-RELATED"/>
    <property type="match status" value="1"/>
</dbReference>
<reference evidence="6" key="3">
    <citation type="submission" date="2010-09" db="EMBL/GenBank/DDBJ databases">
        <title>Annotation of Gaeumannomyces graminis var. tritici R3-111a-1.</title>
        <authorList>
            <consortium name="The Broad Institute Genome Sequencing Platform"/>
            <person name="Ma L.-J."/>
            <person name="Dead R."/>
            <person name="Young S.K."/>
            <person name="Zeng Q."/>
            <person name="Gargeya S."/>
            <person name="Fitzgerald M."/>
            <person name="Haas B."/>
            <person name="Abouelleil A."/>
            <person name="Alvarado L."/>
            <person name="Arachchi H.M."/>
            <person name="Berlin A."/>
            <person name="Brown A."/>
            <person name="Chapman S.B."/>
            <person name="Chen Z."/>
            <person name="Dunbar C."/>
            <person name="Freedman E."/>
            <person name="Gearin G."/>
            <person name="Gellesch M."/>
            <person name="Goldberg J."/>
            <person name="Griggs A."/>
            <person name="Gujja S."/>
            <person name="Heiman D."/>
            <person name="Howarth C."/>
            <person name="Larson L."/>
            <person name="Lui A."/>
            <person name="MacDonald P.J.P."/>
            <person name="Mehta T."/>
            <person name="Montmayeur A."/>
            <person name="Murphy C."/>
            <person name="Neiman D."/>
            <person name="Pearson M."/>
            <person name="Priest M."/>
            <person name="Roberts A."/>
            <person name="Saif S."/>
            <person name="Shea T."/>
            <person name="Shenoy N."/>
            <person name="Sisk P."/>
            <person name="Stolte C."/>
            <person name="Sykes S."/>
            <person name="Yandava C."/>
            <person name="Wortman J."/>
            <person name="Nusbaum C."/>
            <person name="Birren B."/>
        </authorList>
    </citation>
    <scope>NUCLEOTIDE SEQUENCE</scope>
    <source>
        <strain evidence="6">R3-111a-1</strain>
    </source>
</reference>
<reference evidence="8" key="1">
    <citation type="submission" date="2010-07" db="EMBL/GenBank/DDBJ databases">
        <title>The genome sequence of Gaeumannomyces graminis var. tritici strain R3-111a-1.</title>
        <authorList>
            <consortium name="The Broad Institute Genome Sequencing Platform"/>
            <person name="Ma L.-J."/>
            <person name="Dead R."/>
            <person name="Young S."/>
            <person name="Zeng Q."/>
            <person name="Koehrsen M."/>
            <person name="Alvarado L."/>
            <person name="Berlin A."/>
            <person name="Chapman S.B."/>
            <person name="Chen Z."/>
            <person name="Freedman E."/>
            <person name="Gellesch M."/>
            <person name="Goldberg J."/>
            <person name="Griggs A."/>
            <person name="Gujja S."/>
            <person name="Heilman E.R."/>
            <person name="Heiman D."/>
            <person name="Hepburn T."/>
            <person name="Howarth C."/>
            <person name="Jen D."/>
            <person name="Larson L."/>
            <person name="Mehta T."/>
            <person name="Neiman D."/>
            <person name="Pearson M."/>
            <person name="Roberts A."/>
            <person name="Saif S."/>
            <person name="Shea T."/>
            <person name="Shenoy N."/>
            <person name="Sisk P."/>
            <person name="Stolte C."/>
            <person name="Sykes S."/>
            <person name="Walk T."/>
            <person name="White J."/>
            <person name="Yandava C."/>
            <person name="Haas B."/>
            <person name="Nusbaum C."/>
            <person name="Birren B."/>
        </authorList>
    </citation>
    <scope>NUCLEOTIDE SEQUENCE [LARGE SCALE GENOMIC DNA]</scope>
    <source>
        <strain evidence="8">R3-111a-1</strain>
    </source>
</reference>
<evidence type="ECO:0000256" key="5">
    <source>
        <dbReference type="SAM" id="Phobius"/>
    </source>
</evidence>
<reference evidence="6" key="2">
    <citation type="submission" date="2010-07" db="EMBL/GenBank/DDBJ databases">
        <authorList>
            <consortium name="The Broad Institute Genome Sequencing Platform"/>
            <consortium name="Broad Institute Genome Sequencing Center for Infectious Disease"/>
            <person name="Ma L.-J."/>
            <person name="Dead R."/>
            <person name="Young S."/>
            <person name="Zeng Q."/>
            <person name="Koehrsen M."/>
            <person name="Alvarado L."/>
            <person name="Berlin A."/>
            <person name="Chapman S.B."/>
            <person name="Chen Z."/>
            <person name="Freedman E."/>
            <person name="Gellesch M."/>
            <person name="Goldberg J."/>
            <person name="Griggs A."/>
            <person name="Gujja S."/>
            <person name="Heilman E.R."/>
            <person name="Heiman D."/>
            <person name="Hepburn T."/>
            <person name="Howarth C."/>
            <person name="Jen D."/>
            <person name="Larson L."/>
            <person name="Mehta T."/>
            <person name="Neiman D."/>
            <person name="Pearson M."/>
            <person name="Roberts A."/>
            <person name="Saif S."/>
            <person name="Shea T."/>
            <person name="Shenoy N."/>
            <person name="Sisk P."/>
            <person name="Stolte C."/>
            <person name="Sykes S."/>
            <person name="Walk T."/>
            <person name="White J."/>
            <person name="Yandava C."/>
            <person name="Haas B."/>
            <person name="Nusbaum C."/>
            <person name="Birren B."/>
        </authorList>
    </citation>
    <scope>NUCLEOTIDE SEQUENCE</scope>
    <source>
        <strain evidence="6">R3-111a-1</strain>
    </source>
</reference>
<sequence>MSIEEVAPRLRVAGQFALYILFNFVTLLLEVPIVRLLEHAICYRRLGGDGAVDERNCKIPAVQDSLASITGWKMFFDAVPGLVMAVYYGSLADRSGRRIVLALSAAGYTLMLGWVVVICSLPNIYPVSLVWVSSLLFFIGGGQRIFNSIVFTLISDSLDESKRARRLFLLAVGPHTCRLISPVIASVLMEVSIRAPFWLAFSCLALIFAIIPFVEDASVRRGTRYTRIEASSEVATSDGDAEPGESTTGRRFAQPNIRSWCGSLMTGAKHVAMSIYELFNTPAGWFCLASFFLKRVAFASEGFAFQYASEKFGWELRQTTWLRTASAAGAVVVTLAVGPIVGLILRRREVPAAVVDLNTIRSSLAMLIVSFFAAWKAPSMEILIVAMVGCGLGEALEPALQAFALASTDSSRNAQLFTTIAQCDTLAELVGGPLMAALLSIGRGKGHPSAGINFIASSSIFMVLLGSSLLSNINR</sequence>
<gene>
    <name evidence="7" type="primary">20341206</name>
    <name evidence="6" type="ORF">GGTG_00748</name>
</gene>
<dbReference type="VEuPathDB" id="FungiDB:GGTG_00748"/>
<evidence type="ECO:0000256" key="1">
    <source>
        <dbReference type="ARBA" id="ARBA00004141"/>
    </source>
</evidence>
<feature type="transmembrane region" description="Helical" evidence="5">
    <location>
        <begin position="124"/>
        <end position="146"/>
    </location>
</feature>
<feature type="transmembrane region" description="Helical" evidence="5">
    <location>
        <begin position="16"/>
        <end position="37"/>
    </location>
</feature>
<reference evidence="7" key="5">
    <citation type="submission" date="2018-04" db="UniProtKB">
        <authorList>
            <consortium name="EnsemblFungi"/>
        </authorList>
    </citation>
    <scope>IDENTIFICATION</scope>
    <source>
        <strain evidence="7">R3-111a-1</strain>
    </source>
</reference>